<keyword evidence="3" id="KW-1185">Reference proteome</keyword>
<dbReference type="AlphaFoldDB" id="A0A0C2RMK4"/>
<protein>
    <recommendedName>
        <fullName evidence="4">Flagellar hook-length control protein-like C-terminal domain-containing protein</fullName>
    </recommendedName>
</protein>
<dbReference type="Proteomes" id="UP000031972">
    <property type="component" value="Unassembled WGS sequence"/>
</dbReference>
<name>A0A0C2RMK4_9BACL</name>
<proteinExistence type="predicted"/>
<dbReference type="RefSeq" id="WP_041061160.1">
    <property type="nucleotide sequence ID" value="NZ_JXRR01000022.1"/>
</dbReference>
<dbReference type="EMBL" id="JXRR01000022">
    <property type="protein sequence ID" value="KIL42984.1"/>
    <property type="molecule type" value="Genomic_DNA"/>
</dbReference>
<evidence type="ECO:0000256" key="1">
    <source>
        <dbReference type="SAM" id="MobiDB-lite"/>
    </source>
</evidence>
<evidence type="ECO:0000313" key="2">
    <source>
        <dbReference type="EMBL" id="KIL42984.1"/>
    </source>
</evidence>
<evidence type="ECO:0000313" key="3">
    <source>
        <dbReference type="Proteomes" id="UP000031972"/>
    </source>
</evidence>
<reference evidence="2 3" key="1">
    <citation type="submission" date="2015-01" db="EMBL/GenBank/DDBJ databases">
        <title>Jeotgalibacillus campisalis genome sequencing.</title>
        <authorList>
            <person name="Goh K.M."/>
            <person name="Chan K.-G."/>
            <person name="Yaakop A.S."/>
            <person name="Ee R."/>
            <person name="Gan H.M."/>
            <person name="Chan C.S."/>
        </authorList>
    </citation>
    <scope>NUCLEOTIDE SEQUENCE [LARGE SCALE GENOMIC DNA]</scope>
    <source>
        <strain evidence="2 3">SF-57</strain>
    </source>
</reference>
<dbReference type="OrthoDB" id="2351076at2"/>
<feature type="region of interest" description="Disordered" evidence="1">
    <location>
        <begin position="56"/>
        <end position="76"/>
    </location>
</feature>
<sequence length="774" mass="84791">MQVNIDPAGKSYSKSDVPTAVQKGDLLQVTIKEKHVNGEATVHFRGRELKVKVEGDLPSSGKTSVEVTGSKDGMPVIKQAEPPVKQAVKPSSEQQLTALNGGKPVSSDIKAAAQILLDKGIPVNKQVLQELTSFISKSSGDVSLKLYSVTAAAQKQLDMTSTQLHLVHNALHGKTVGEEVGKLLQKEGLDPALQSKLSNAPKQLYDAGAGKLAEVLQTLSKKFPDHPVIKQLTEALKNGSSLKQIADTLQAQFSSELTASSSLSKKVSDAVKLEALMVSKMASLSLHQSAPIQNPSDPEQDGLVDALQKAIRLVQKNPDMHAVLKEIQQSILPSEHLPENLSASIKQAVDHASAALDKGRELSARQEVMQVLQQAHTQLKPQHTAGDEGYQLSEQLAASLPAQSKDFIVTRISEKLSQAAIDFKQIKRDITRNLQQMDQLLLQQQRRAVPQVKPMLENTIKMLDQAILKSDFMLYTDMATEKKLLKGSSQLAEAARLVAKGQTAEAAKVVSEVKFMMEKINFKPADVRVQHMVSTELLQLDPPSISKQAATSVSHSMNMVHQEPTGRQLFEHVRGMGLTHEHEQSHALLTKGKPQEELSASLKSMLLKMVHEEGEKSGVKSDSMLNQITGQQLLSKTDASGLQSMVMTLPYLLENKVEEFKVFLQSKSGEQKVDWENCSLYFLFETKKLGEVGIALTANERMLSIKVKNDLPGFEEKMKPLTALAKSRLEDIGYEIGSIQFTKLLKESVSATPQEEKERSAIPAMSEKGFDFSI</sequence>
<evidence type="ECO:0008006" key="4">
    <source>
        <dbReference type="Google" id="ProtNLM"/>
    </source>
</evidence>
<dbReference type="PATRIC" id="fig|220754.4.peg.3402"/>
<comment type="caution">
    <text evidence="2">The sequence shown here is derived from an EMBL/GenBank/DDBJ whole genome shotgun (WGS) entry which is preliminary data.</text>
</comment>
<organism evidence="2 3">
    <name type="scientific">Jeotgalibacillus campisalis</name>
    <dbReference type="NCBI Taxonomy" id="220754"/>
    <lineage>
        <taxon>Bacteria</taxon>
        <taxon>Bacillati</taxon>
        <taxon>Bacillota</taxon>
        <taxon>Bacilli</taxon>
        <taxon>Bacillales</taxon>
        <taxon>Caryophanaceae</taxon>
        <taxon>Jeotgalibacillus</taxon>
    </lineage>
</organism>
<gene>
    <name evidence="2" type="ORF">KR50_33880</name>
</gene>
<accession>A0A0C2RMK4</accession>